<feature type="domain" description="Alcohol dehydrogenase-like N-terminal" evidence="5">
    <location>
        <begin position="28"/>
        <end position="113"/>
    </location>
</feature>
<dbReference type="GO" id="GO:0005829">
    <property type="term" value="C:cytosol"/>
    <property type="evidence" value="ECO:0007669"/>
    <property type="project" value="TreeGrafter"/>
</dbReference>
<dbReference type="InterPro" id="IPR011032">
    <property type="entry name" value="GroES-like_sf"/>
</dbReference>
<keyword evidence="4" id="KW-0520">NAD</keyword>
<keyword evidence="1" id="KW-0479">Metal-binding</keyword>
<protein>
    <recommendedName>
        <fullName evidence="5">Alcohol dehydrogenase-like N-terminal domain-containing protein</fullName>
    </recommendedName>
</protein>
<dbReference type="PROSITE" id="PS00059">
    <property type="entry name" value="ADH_ZINC"/>
    <property type="match status" value="1"/>
</dbReference>
<dbReference type="RefSeq" id="WP_114488558.1">
    <property type="nucleotide sequence ID" value="NZ_QPIJ01000082.1"/>
</dbReference>
<reference evidence="6 7" key="1">
    <citation type="submission" date="2018-07" db="EMBL/GenBank/DDBJ databases">
        <title>Halomonas rutogse sp. nov., isolated from Lake TangqianCo on Tibetan Plateau.</title>
        <authorList>
            <person name="Lu H."/>
            <person name="Xing P."/>
            <person name="Wu Q."/>
        </authorList>
    </citation>
    <scope>NUCLEOTIDE SEQUENCE [LARGE SCALE GENOMIC DNA]</scope>
    <source>
        <strain evidence="6 7">TQ8S</strain>
    </source>
</reference>
<dbReference type="InterPro" id="IPR002328">
    <property type="entry name" value="ADH_Zn_CS"/>
</dbReference>
<organism evidence="6 7">
    <name type="scientific">Vreelandella rituensis</name>
    <dbReference type="NCBI Taxonomy" id="2282306"/>
    <lineage>
        <taxon>Bacteria</taxon>
        <taxon>Pseudomonadati</taxon>
        <taxon>Pseudomonadota</taxon>
        <taxon>Gammaproteobacteria</taxon>
        <taxon>Oceanospirillales</taxon>
        <taxon>Halomonadaceae</taxon>
        <taxon>Vreelandella</taxon>
    </lineage>
</organism>
<evidence type="ECO:0000313" key="6">
    <source>
        <dbReference type="EMBL" id="RCV85919.1"/>
    </source>
</evidence>
<dbReference type="PANTHER" id="PTHR43880:SF12">
    <property type="entry name" value="ALCOHOL DEHYDROGENASE CLASS-3"/>
    <property type="match status" value="1"/>
</dbReference>
<dbReference type="GO" id="GO:0008270">
    <property type="term" value="F:zinc ion binding"/>
    <property type="evidence" value="ECO:0007669"/>
    <property type="project" value="InterPro"/>
</dbReference>
<dbReference type="AlphaFoldDB" id="A0A368TMH9"/>
<dbReference type="InterPro" id="IPR013154">
    <property type="entry name" value="ADH-like_N"/>
</dbReference>
<evidence type="ECO:0000313" key="7">
    <source>
        <dbReference type="Proteomes" id="UP000253204"/>
    </source>
</evidence>
<name>A0A368TMH9_9GAMM</name>
<keyword evidence="2" id="KW-0862">Zinc</keyword>
<dbReference type="OrthoDB" id="9770544at2"/>
<comment type="caution">
    <text evidence="6">The sequence shown here is derived from an EMBL/GenBank/DDBJ whole genome shotgun (WGS) entry which is preliminary data.</text>
</comment>
<keyword evidence="3" id="KW-0560">Oxidoreductase</keyword>
<keyword evidence="7" id="KW-1185">Reference proteome</keyword>
<dbReference type="PANTHER" id="PTHR43880">
    <property type="entry name" value="ALCOHOL DEHYDROGENASE"/>
    <property type="match status" value="1"/>
</dbReference>
<dbReference type="Gene3D" id="3.90.180.10">
    <property type="entry name" value="Medium-chain alcohol dehydrogenases, catalytic domain"/>
    <property type="match status" value="1"/>
</dbReference>
<evidence type="ECO:0000259" key="5">
    <source>
        <dbReference type="Pfam" id="PF08240"/>
    </source>
</evidence>
<dbReference type="Proteomes" id="UP000253204">
    <property type="component" value="Unassembled WGS sequence"/>
</dbReference>
<accession>A0A368TMH9</accession>
<dbReference type="SUPFAM" id="SSF50129">
    <property type="entry name" value="GroES-like"/>
    <property type="match status" value="1"/>
</dbReference>
<evidence type="ECO:0000256" key="4">
    <source>
        <dbReference type="ARBA" id="ARBA00023027"/>
    </source>
</evidence>
<evidence type="ECO:0000256" key="1">
    <source>
        <dbReference type="ARBA" id="ARBA00022723"/>
    </source>
</evidence>
<evidence type="ECO:0000256" key="3">
    <source>
        <dbReference type="ARBA" id="ARBA00023002"/>
    </source>
</evidence>
<dbReference type="GO" id="GO:0046294">
    <property type="term" value="P:formaldehyde catabolic process"/>
    <property type="evidence" value="ECO:0007669"/>
    <property type="project" value="TreeGrafter"/>
</dbReference>
<evidence type="ECO:0000256" key="2">
    <source>
        <dbReference type="ARBA" id="ARBA00022833"/>
    </source>
</evidence>
<sequence>MQIQAAITSAMGETFALDTVELATPALGEIQVRIVATGVCHTDAVARDLGIAPFPIVLGHEGAGVVEALGAGVKGLEVGDHVVLSFAHCGQCAHCLTGHPTVCSTFNELNFGGAMDDGSHRLQQQGKTLGGCPRIRYAHLKGDQKTIQQTPKDDVCSPATNKTVQWRF</sequence>
<gene>
    <name evidence="6" type="ORF">DU506_19635</name>
</gene>
<proteinExistence type="predicted"/>
<dbReference type="EMBL" id="QPIJ01000082">
    <property type="protein sequence ID" value="RCV85919.1"/>
    <property type="molecule type" value="Genomic_DNA"/>
</dbReference>
<dbReference type="GO" id="GO:0051903">
    <property type="term" value="F:S-(hydroxymethyl)glutathione dehydrogenase [NAD(P)+] activity"/>
    <property type="evidence" value="ECO:0007669"/>
    <property type="project" value="TreeGrafter"/>
</dbReference>
<dbReference type="Pfam" id="PF08240">
    <property type="entry name" value="ADH_N"/>
    <property type="match status" value="1"/>
</dbReference>